<name>A0A916NS70_9BACL</name>
<proteinExistence type="predicted"/>
<dbReference type="InterPro" id="IPR029154">
    <property type="entry name" value="HIBADH-like_NADP-bd"/>
</dbReference>
<evidence type="ECO:0000313" key="4">
    <source>
        <dbReference type="EMBL" id="CAG7647800.1"/>
    </source>
</evidence>
<organism evidence="4 5">
    <name type="scientific">Paenibacillus solanacearum</name>
    <dbReference type="NCBI Taxonomy" id="2048548"/>
    <lineage>
        <taxon>Bacteria</taxon>
        <taxon>Bacillati</taxon>
        <taxon>Bacillota</taxon>
        <taxon>Bacilli</taxon>
        <taxon>Bacillales</taxon>
        <taxon>Paenibacillaceae</taxon>
        <taxon>Paenibacillus</taxon>
    </lineage>
</organism>
<evidence type="ECO:0000259" key="1">
    <source>
        <dbReference type="Pfam" id="PF03446"/>
    </source>
</evidence>
<dbReference type="GO" id="GO:0035438">
    <property type="term" value="F:cyclic-di-GMP binding"/>
    <property type="evidence" value="ECO:0007669"/>
    <property type="project" value="InterPro"/>
</dbReference>
<dbReference type="InterPro" id="IPR009875">
    <property type="entry name" value="PilZ_domain"/>
</dbReference>
<dbReference type="GO" id="GO:0008679">
    <property type="term" value="F:2-hydroxy-3-oxopropionate reductase activity"/>
    <property type="evidence" value="ECO:0007669"/>
    <property type="project" value="UniProtKB-EC"/>
</dbReference>
<dbReference type="GO" id="GO:0050661">
    <property type="term" value="F:NADP binding"/>
    <property type="evidence" value="ECO:0007669"/>
    <property type="project" value="InterPro"/>
</dbReference>
<dbReference type="EMBL" id="CAJVAS010000039">
    <property type="protein sequence ID" value="CAG7647800.1"/>
    <property type="molecule type" value="Genomic_DNA"/>
</dbReference>
<dbReference type="Pfam" id="PF14833">
    <property type="entry name" value="NAD_binding_11"/>
    <property type="match status" value="1"/>
</dbReference>
<dbReference type="PANTHER" id="PTHR43060">
    <property type="entry name" value="3-HYDROXYISOBUTYRATE DEHYDROGENASE-LIKE 1, MITOCHONDRIAL-RELATED"/>
    <property type="match status" value="1"/>
</dbReference>
<protein>
    <submittedName>
        <fullName evidence="4">2-hydroxy-3-oxopropionate reductase</fullName>
        <ecNumber evidence="4">1.1.1.60</ecNumber>
    </submittedName>
</protein>
<dbReference type="GO" id="GO:0016054">
    <property type="term" value="P:organic acid catabolic process"/>
    <property type="evidence" value="ECO:0007669"/>
    <property type="project" value="UniProtKB-ARBA"/>
</dbReference>
<evidence type="ECO:0000259" key="2">
    <source>
        <dbReference type="Pfam" id="PF07238"/>
    </source>
</evidence>
<dbReference type="InterPro" id="IPR002204">
    <property type="entry name" value="3-OH-isobutyrate_DH-rel_CS"/>
</dbReference>
<feature type="domain" description="3-hydroxyisobutyrate dehydrogenase-like NAD-binding" evidence="3">
    <location>
        <begin position="165"/>
        <end position="285"/>
    </location>
</feature>
<dbReference type="Proteomes" id="UP000693672">
    <property type="component" value="Unassembled WGS sequence"/>
</dbReference>
<dbReference type="PROSITE" id="PS00895">
    <property type="entry name" value="3_HYDROXYISOBUT_DH"/>
    <property type="match status" value="1"/>
</dbReference>
<dbReference type="Pfam" id="PF03446">
    <property type="entry name" value="NAD_binding_2"/>
    <property type="match status" value="1"/>
</dbReference>
<dbReference type="AlphaFoldDB" id="A0A916NS70"/>
<dbReference type="PANTHER" id="PTHR43060:SF15">
    <property type="entry name" value="3-HYDROXYISOBUTYRATE DEHYDROGENASE-LIKE 1, MITOCHONDRIAL-RELATED"/>
    <property type="match status" value="1"/>
</dbReference>
<dbReference type="Pfam" id="PF07238">
    <property type="entry name" value="PilZ"/>
    <property type="match status" value="1"/>
</dbReference>
<dbReference type="EC" id="1.1.1.60" evidence="4"/>
<evidence type="ECO:0000259" key="3">
    <source>
        <dbReference type="Pfam" id="PF14833"/>
    </source>
</evidence>
<keyword evidence="5" id="KW-1185">Reference proteome</keyword>
<dbReference type="GO" id="GO:0051287">
    <property type="term" value="F:NAD binding"/>
    <property type="evidence" value="ECO:0007669"/>
    <property type="project" value="InterPro"/>
</dbReference>
<comment type="caution">
    <text evidence="4">The sequence shown here is derived from an EMBL/GenBank/DDBJ whole genome shotgun (WGS) entry which is preliminary data.</text>
</comment>
<evidence type="ECO:0000313" key="5">
    <source>
        <dbReference type="Proteomes" id="UP000693672"/>
    </source>
</evidence>
<sequence length="425" mass="45483">MKTIAFIGLGTMGKPMAANLLKKGFSVAVYNRSAEKANDPALLGARVAQSPADAAQEADVVITMLSTEQVVLDAVFGANGIVHSLRPGQTVIDCSTVSPETSRRLHDECAAHLADFLDAPVAGSKPAAESGTLGFMVGGPEEALEKHRDVLEAMGTTIIYMGPSGSGSYAKLAHNTIVGINAAALVEGLAMAVKAGIDPSNFLSIVQAGGANSKQAELKGPKIVERDFSSQFSLGLMLKDLILAEDATNRFRMPAPMLRAASSLFQMGFGKGLGDEDLSAVVKCYEDWIHAEVSGRPSGGQAGADGERRKSTRIRMNIKLHLSVYQWEQEGAFSGQLIDGMLEDLSDSGIRILSETPLARDMFIVIHFPQEAELPPITARIIRIDHEESQFRYGCMLSGLSPHVRLKLEQYIRSQSSEPEADTAL</sequence>
<gene>
    <name evidence="4" type="primary">garR_2</name>
    <name evidence="4" type="ORF">PAESOLCIP111_05463</name>
</gene>
<reference evidence="4" key="1">
    <citation type="submission" date="2021-06" db="EMBL/GenBank/DDBJ databases">
        <authorList>
            <person name="Criscuolo A."/>
        </authorList>
    </citation>
    <scope>NUCLEOTIDE SEQUENCE</scope>
    <source>
        <strain evidence="4">CIP111600</strain>
    </source>
</reference>
<dbReference type="RefSeq" id="WP_218095175.1">
    <property type="nucleotide sequence ID" value="NZ_CAJVAS010000039.1"/>
</dbReference>
<dbReference type="InterPro" id="IPR006115">
    <property type="entry name" value="6PGDH_NADP-bd"/>
</dbReference>
<feature type="domain" description="PilZ" evidence="2">
    <location>
        <begin position="307"/>
        <end position="413"/>
    </location>
</feature>
<feature type="domain" description="6-phosphogluconate dehydrogenase NADP-binding" evidence="1">
    <location>
        <begin position="3"/>
        <end position="162"/>
    </location>
</feature>
<keyword evidence="4" id="KW-0560">Oxidoreductase</keyword>
<accession>A0A916NS70</accession>